<evidence type="ECO:0000256" key="9">
    <source>
        <dbReference type="ARBA" id="ARBA00023310"/>
    </source>
</evidence>
<evidence type="ECO:0000256" key="5">
    <source>
        <dbReference type="ARBA" id="ARBA00022781"/>
    </source>
</evidence>
<dbReference type="InterPro" id="IPR000131">
    <property type="entry name" value="ATP_synth_F1_gsu"/>
</dbReference>
<keyword evidence="7" id="KW-0472">Membrane</keyword>
<evidence type="ECO:0000256" key="3">
    <source>
        <dbReference type="ARBA" id="ARBA00007681"/>
    </source>
</evidence>
<comment type="function">
    <text evidence="1">Produces ATP from ADP in the presence of a proton gradient across the membrane. The gamma chain is believed to be important in regulating ATPase activity and the flow of protons through the CF(0) complex.</text>
</comment>
<name>A0ABU5TFN4_9CYAN</name>
<comment type="caution">
    <text evidence="10">The sequence shown here is derived from an EMBL/GenBank/DDBJ whole genome shotgun (WGS) entry which is preliminary data.</text>
</comment>
<dbReference type="Pfam" id="PF00231">
    <property type="entry name" value="ATP-synt"/>
    <property type="match status" value="1"/>
</dbReference>
<dbReference type="Gene3D" id="1.10.287.80">
    <property type="entry name" value="ATP synthase, gamma subunit, helix hairpin domain"/>
    <property type="match status" value="1"/>
</dbReference>
<protein>
    <submittedName>
        <fullName evidence="10">F0F1 ATP synthase subunit gamma</fullName>
    </submittedName>
</protein>
<evidence type="ECO:0000256" key="8">
    <source>
        <dbReference type="ARBA" id="ARBA00023196"/>
    </source>
</evidence>
<comment type="subcellular location">
    <subcellularLocation>
        <location evidence="2">Membrane</location>
        <topology evidence="2">Peripheral membrane protein</topology>
    </subcellularLocation>
</comment>
<reference evidence="10 11" key="1">
    <citation type="submission" date="2023-12" db="EMBL/GenBank/DDBJ databases">
        <title>Baltic Sea Cyanobacteria.</title>
        <authorList>
            <person name="Delbaje E."/>
            <person name="Fewer D.P."/>
            <person name="Shishido T.K."/>
        </authorList>
    </citation>
    <scope>NUCLEOTIDE SEQUENCE [LARGE SCALE GENOMIC DNA]</scope>
    <source>
        <strain evidence="10 11">UHCC 0370</strain>
    </source>
</reference>
<dbReference type="CDD" id="cd12151">
    <property type="entry name" value="F1-ATPase_gamma"/>
    <property type="match status" value="1"/>
</dbReference>
<dbReference type="PANTHER" id="PTHR11693:SF22">
    <property type="entry name" value="ATP SYNTHASE SUBUNIT GAMMA, MITOCHONDRIAL"/>
    <property type="match status" value="1"/>
</dbReference>
<keyword evidence="9" id="KW-0066">ATP synthesis</keyword>
<keyword evidence="11" id="KW-1185">Reference proteome</keyword>
<sequence length="305" mass="34731">MASLELLQRQIHTAEELKSVVKMMKVLAAVNVHKYEQAVTSLSEYTRTIKMGLHVVLKSTHTNRNLADHNLPKVEPDTLFTSSIGRCGVLIFGSEQGMCGQFNEQISRYAIAEIEKLQITTEQLVVFAVGSRVIPHLESEDYQIEENFTMPSSLSGITSMVQEMLPRIAAWRDRQQITKIILFYNNLHSNTSFKPSQHILLPLDRAWLQDIESQKWRSRTIPTFTMPSDVLISSLLRQYFFISLYRAFGESLASENASRLISMQVAEKNIEDRLTEFKGEFQQKRQSAITGELLEIVAGFELSQG</sequence>
<evidence type="ECO:0000313" key="11">
    <source>
        <dbReference type="Proteomes" id="UP001301388"/>
    </source>
</evidence>
<dbReference type="InterPro" id="IPR017709">
    <property type="entry name" value="Alt_ATP_synth_F1_gsu"/>
</dbReference>
<evidence type="ECO:0000256" key="4">
    <source>
        <dbReference type="ARBA" id="ARBA00022448"/>
    </source>
</evidence>
<evidence type="ECO:0000256" key="7">
    <source>
        <dbReference type="ARBA" id="ARBA00023136"/>
    </source>
</evidence>
<proteinExistence type="inferred from homology"/>
<keyword evidence="4" id="KW-0813">Transport</keyword>
<accession>A0ABU5TFN4</accession>
<evidence type="ECO:0000256" key="6">
    <source>
        <dbReference type="ARBA" id="ARBA00023065"/>
    </source>
</evidence>
<keyword evidence="5" id="KW-0375">Hydrogen ion transport</keyword>
<dbReference type="RefSeq" id="WP_323260458.1">
    <property type="nucleotide sequence ID" value="NZ_JAYGIE010000016.1"/>
</dbReference>
<gene>
    <name evidence="10" type="ORF">VB774_05565</name>
</gene>
<dbReference type="PANTHER" id="PTHR11693">
    <property type="entry name" value="ATP SYNTHASE GAMMA CHAIN"/>
    <property type="match status" value="1"/>
</dbReference>
<keyword evidence="6" id="KW-0406">Ion transport</keyword>
<organism evidence="10 11">
    <name type="scientific">Pseudanabaena galeata UHCC 0370</name>
    <dbReference type="NCBI Taxonomy" id="3110310"/>
    <lineage>
        <taxon>Bacteria</taxon>
        <taxon>Bacillati</taxon>
        <taxon>Cyanobacteriota</taxon>
        <taxon>Cyanophyceae</taxon>
        <taxon>Pseudanabaenales</taxon>
        <taxon>Pseudanabaenaceae</taxon>
        <taxon>Pseudanabaena</taxon>
    </lineage>
</organism>
<dbReference type="PRINTS" id="PR00126">
    <property type="entry name" value="ATPASEGAMMA"/>
</dbReference>
<dbReference type="EMBL" id="JAYGIE010000016">
    <property type="protein sequence ID" value="MEA5477083.1"/>
    <property type="molecule type" value="Genomic_DNA"/>
</dbReference>
<dbReference type="InterPro" id="IPR035968">
    <property type="entry name" value="ATP_synth_F1_ATPase_gsu"/>
</dbReference>
<evidence type="ECO:0000256" key="1">
    <source>
        <dbReference type="ARBA" id="ARBA00003456"/>
    </source>
</evidence>
<dbReference type="SUPFAM" id="SSF52943">
    <property type="entry name" value="ATP synthase (F1-ATPase), gamma subunit"/>
    <property type="match status" value="1"/>
</dbReference>
<evidence type="ECO:0000313" key="10">
    <source>
        <dbReference type="EMBL" id="MEA5477083.1"/>
    </source>
</evidence>
<evidence type="ECO:0000256" key="2">
    <source>
        <dbReference type="ARBA" id="ARBA00004170"/>
    </source>
</evidence>
<dbReference type="NCBIfam" id="TIGR03323">
    <property type="entry name" value="alt_F1F0_F1_gam"/>
    <property type="match status" value="1"/>
</dbReference>
<dbReference type="Proteomes" id="UP001301388">
    <property type="component" value="Unassembled WGS sequence"/>
</dbReference>
<comment type="similarity">
    <text evidence="3">Belongs to the ATPase gamma chain family.</text>
</comment>
<dbReference type="Gene3D" id="3.40.1380.10">
    <property type="match status" value="1"/>
</dbReference>
<keyword evidence="8" id="KW-0139">CF(1)</keyword>